<dbReference type="Gene3D" id="3.10.310.70">
    <property type="match status" value="1"/>
</dbReference>
<dbReference type="CDD" id="cd01300">
    <property type="entry name" value="YtcJ_like"/>
    <property type="match status" value="1"/>
</dbReference>
<dbReference type="Proteomes" id="UP000305067">
    <property type="component" value="Unassembled WGS sequence"/>
</dbReference>
<feature type="region of interest" description="Disordered" evidence="1">
    <location>
        <begin position="1"/>
        <end position="36"/>
    </location>
</feature>
<evidence type="ECO:0000313" key="5">
    <source>
        <dbReference type="Proteomes" id="UP000305067"/>
    </source>
</evidence>
<dbReference type="Pfam" id="PF07969">
    <property type="entry name" value="Amidohydro_3"/>
    <property type="match status" value="1"/>
</dbReference>
<dbReference type="AlphaFoldDB" id="A0A5C3Q663"/>
<dbReference type="InterPro" id="IPR013108">
    <property type="entry name" value="Amidohydro_3"/>
</dbReference>
<dbReference type="InterPro" id="IPR033932">
    <property type="entry name" value="YtcJ-like"/>
</dbReference>
<name>A0A5C3Q663_9AGAR</name>
<feature type="transmembrane region" description="Helical" evidence="2">
    <location>
        <begin position="43"/>
        <end position="65"/>
    </location>
</feature>
<keyword evidence="2" id="KW-1133">Transmembrane helix</keyword>
<keyword evidence="5" id="KW-1185">Reference proteome</keyword>
<dbReference type="SUPFAM" id="SSF51556">
    <property type="entry name" value="Metallo-dependent hydrolases"/>
    <property type="match status" value="1"/>
</dbReference>
<accession>A0A5C3Q663</accession>
<dbReference type="PANTHER" id="PTHR22642:SF2">
    <property type="entry name" value="PROTEIN LONG AFTER FAR-RED 3"/>
    <property type="match status" value="1"/>
</dbReference>
<sequence>MSDLRRRKAVDEVAEEPDASPDVPSHKSKRIDPSATTQPKRTFVEAGLVFLVFALATVVPVYMLFRQRESTDVTETSILSGRDAYAVCSVQGSKQIHTVDDSNTQLECMAIHKNKIIATGDLTHINKKWAALSYSSNDLSMQGSLRVHTLQPGAVVIPGIADSHTHILEYGASRQLALEGTKSIKETITRIRNYVLGDPELFRNPSAWIFGSNWDHTAWTPQALPTVDDLENDPILRGRRILLQSKDYHAVWVSRKVMDMIPHIPETIEGGAIFRDQAGKPTGVFLDSAQTLVKRPAPSMKELEKRLALTAKDALAHGITSMHDAGFKPITLKFFSKKAANNTIPLRVYGMSYFNETEPYWGDKRDRLINHANGRLTYRSVKIFADGALRSGGAALYDPYSDNPETHGFMRISTDTLRDVVPKFMRDGWQVNIHAIGDKANRIVLDVFEEAIAKSGKDISQLRPRLEHAQIMAPEDAKRLGKLGVIASIQPSHATSDMWYAEGRLGPERVKGLYAFRSMKDSGARLAFGTDLPVEDMNPLMTFYSAITRLAPDGTSPHGPDGWFPEQRLTREEALRGMTIEPAYAAFSENELGSLVPGKLADFVILSQDIMSIPVDRILKTKVLATVLDGEVVYGSMDRV</sequence>
<dbReference type="GO" id="GO:0016810">
    <property type="term" value="F:hydrolase activity, acting on carbon-nitrogen (but not peptide) bonds"/>
    <property type="evidence" value="ECO:0007669"/>
    <property type="project" value="InterPro"/>
</dbReference>
<evidence type="ECO:0000313" key="4">
    <source>
        <dbReference type="EMBL" id="TFK96647.1"/>
    </source>
</evidence>
<dbReference type="STRING" id="1884261.A0A5C3Q663"/>
<feature type="domain" description="Amidohydrolase 3" evidence="3">
    <location>
        <begin position="153"/>
        <end position="634"/>
    </location>
</feature>
<evidence type="ECO:0000256" key="1">
    <source>
        <dbReference type="SAM" id="MobiDB-lite"/>
    </source>
</evidence>
<dbReference type="OrthoDB" id="3501663at2759"/>
<protein>
    <submittedName>
        <fullName evidence="4">Amidohydrolase family-domain-containing protein</fullName>
    </submittedName>
</protein>
<keyword evidence="2" id="KW-0812">Transmembrane</keyword>
<dbReference type="InterPro" id="IPR011059">
    <property type="entry name" value="Metal-dep_hydrolase_composite"/>
</dbReference>
<evidence type="ECO:0000256" key="2">
    <source>
        <dbReference type="SAM" id="Phobius"/>
    </source>
</evidence>
<dbReference type="Gene3D" id="3.20.20.140">
    <property type="entry name" value="Metal-dependent hydrolases"/>
    <property type="match status" value="1"/>
</dbReference>
<keyword evidence="4" id="KW-0378">Hydrolase</keyword>
<dbReference type="InterPro" id="IPR032466">
    <property type="entry name" value="Metal_Hydrolase"/>
</dbReference>
<dbReference type="EMBL" id="ML178857">
    <property type="protein sequence ID" value="TFK96647.1"/>
    <property type="molecule type" value="Genomic_DNA"/>
</dbReference>
<keyword evidence="2" id="KW-0472">Membrane</keyword>
<reference evidence="4 5" key="1">
    <citation type="journal article" date="2019" name="Nat. Ecol. Evol.">
        <title>Megaphylogeny resolves global patterns of mushroom evolution.</title>
        <authorList>
            <person name="Varga T."/>
            <person name="Krizsan K."/>
            <person name="Foldi C."/>
            <person name="Dima B."/>
            <person name="Sanchez-Garcia M."/>
            <person name="Sanchez-Ramirez S."/>
            <person name="Szollosi G.J."/>
            <person name="Szarkandi J.G."/>
            <person name="Papp V."/>
            <person name="Albert L."/>
            <person name="Andreopoulos W."/>
            <person name="Angelini C."/>
            <person name="Antonin V."/>
            <person name="Barry K.W."/>
            <person name="Bougher N.L."/>
            <person name="Buchanan P."/>
            <person name="Buyck B."/>
            <person name="Bense V."/>
            <person name="Catcheside P."/>
            <person name="Chovatia M."/>
            <person name="Cooper J."/>
            <person name="Damon W."/>
            <person name="Desjardin D."/>
            <person name="Finy P."/>
            <person name="Geml J."/>
            <person name="Haridas S."/>
            <person name="Hughes K."/>
            <person name="Justo A."/>
            <person name="Karasinski D."/>
            <person name="Kautmanova I."/>
            <person name="Kiss B."/>
            <person name="Kocsube S."/>
            <person name="Kotiranta H."/>
            <person name="LaButti K.M."/>
            <person name="Lechner B.E."/>
            <person name="Liimatainen K."/>
            <person name="Lipzen A."/>
            <person name="Lukacs Z."/>
            <person name="Mihaltcheva S."/>
            <person name="Morgado L.N."/>
            <person name="Niskanen T."/>
            <person name="Noordeloos M.E."/>
            <person name="Ohm R.A."/>
            <person name="Ortiz-Santana B."/>
            <person name="Ovrebo C."/>
            <person name="Racz N."/>
            <person name="Riley R."/>
            <person name="Savchenko A."/>
            <person name="Shiryaev A."/>
            <person name="Soop K."/>
            <person name="Spirin V."/>
            <person name="Szebenyi C."/>
            <person name="Tomsovsky M."/>
            <person name="Tulloss R.E."/>
            <person name="Uehling J."/>
            <person name="Grigoriev I.V."/>
            <person name="Vagvolgyi C."/>
            <person name="Papp T."/>
            <person name="Martin F.M."/>
            <person name="Miettinen O."/>
            <person name="Hibbett D.S."/>
            <person name="Nagy L.G."/>
        </authorList>
    </citation>
    <scope>NUCLEOTIDE SEQUENCE [LARGE SCALE GENOMIC DNA]</scope>
    <source>
        <strain evidence="4 5">CBS 309.79</strain>
    </source>
</reference>
<dbReference type="PANTHER" id="PTHR22642">
    <property type="entry name" value="IMIDAZOLONEPROPIONASE"/>
    <property type="match status" value="1"/>
</dbReference>
<organism evidence="4 5">
    <name type="scientific">Pterulicium gracile</name>
    <dbReference type="NCBI Taxonomy" id="1884261"/>
    <lineage>
        <taxon>Eukaryota</taxon>
        <taxon>Fungi</taxon>
        <taxon>Dikarya</taxon>
        <taxon>Basidiomycota</taxon>
        <taxon>Agaricomycotina</taxon>
        <taxon>Agaricomycetes</taxon>
        <taxon>Agaricomycetidae</taxon>
        <taxon>Agaricales</taxon>
        <taxon>Pleurotineae</taxon>
        <taxon>Pterulaceae</taxon>
        <taxon>Pterulicium</taxon>
    </lineage>
</organism>
<dbReference type="SUPFAM" id="SSF51338">
    <property type="entry name" value="Composite domain of metallo-dependent hydrolases"/>
    <property type="match status" value="1"/>
</dbReference>
<proteinExistence type="predicted"/>
<gene>
    <name evidence="4" type="ORF">BDV98DRAFT_575828</name>
</gene>
<dbReference type="Gene3D" id="2.30.40.10">
    <property type="entry name" value="Urease, subunit C, domain 1"/>
    <property type="match status" value="1"/>
</dbReference>
<evidence type="ECO:0000259" key="3">
    <source>
        <dbReference type="Pfam" id="PF07969"/>
    </source>
</evidence>